<dbReference type="EMBL" id="BLXT01006651">
    <property type="protein sequence ID" value="GFO32659.1"/>
    <property type="molecule type" value="Genomic_DNA"/>
</dbReference>
<feature type="coiled-coil region" evidence="2">
    <location>
        <begin position="134"/>
        <end position="168"/>
    </location>
</feature>
<evidence type="ECO:0000256" key="3">
    <source>
        <dbReference type="SAM" id="MobiDB-lite"/>
    </source>
</evidence>
<feature type="compositionally biased region" description="Low complexity" evidence="3">
    <location>
        <begin position="103"/>
        <end position="112"/>
    </location>
</feature>
<evidence type="ECO:0000313" key="4">
    <source>
        <dbReference type="EMBL" id="GFO32659.1"/>
    </source>
</evidence>
<dbReference type="GO" id="GO:0000175">
    <property type="term" value="F:3'-5'-RNA exonuclease activity"/>
    <property type="evidence" value="ECO:0007669"/>
    <property type="project" value="InterPro"/>
</dbReference>
<feature type="coiled-coil region" evidence="2">
    <location>
        <begin position="202"/>
        <end position="243"/>
    </location>
</feature>
<keyword evidence="2" id="KW-0175">Coiled coil</keyword>
<dbReference type="InterPro" id="IPR022894">
    <property type="entry name" value="Oligoribonuclease"/>
</dbReference>
<keyword evidence="5" id="KW-1185">Reference proteome</keyword>
<comment type="caution">
    <text evidence="4">The sequence shown here is derived from an EMBL/GenBank/DDBJ whole genome shotgun (WGS) entry which is preliminary data.</text>
</comment>
<dbReference type="PANTHER" id="PTHR11046:SF29">
    <property type="match status" value="1"/>
</dbReference>
<dbReference type="AlphaFoldDB" id="A0AAV4CIP3"/>
<feature type="region of interest" description="Disordered" evidence="3">
    <location>
        <begin position="86"/>
        <end position="124"/>
    </location>
</feature>
<dbReference type="PANTHER" id="PTHR11046">
    <property type="entry name" value="OLIGORIBONUCLEASE, MITOCHONDRIAL"/>
    <property type="match status" value="1"/>
</dbReference>
<reference evidence="4 5" key="1">
    <citation type="journal article" date="2021" name="Elife">
        <title>Chloroplast acquisition without the gene transfer in kleptoplastic sea slugs, Plakobranchus ocellatus.</title>
        <authorList>
            <person name="Maeda T."/>
            <person name="Takahashi S."/>
            <person name="Yoshida T."/>
            <person name="Shimamura S."/>
            <person name="Takaki Y."/>
            <person name="Nagai Y."/>
            <person name="Toyoda A."/>
            <person name="Suzuki Y."/>
            <person name="Arimoto A."/>
            <person name="Ishii H."/>
            <person name="Satoh N."/>
            <person name="Nishiyama T."/>
            <person name="Hasebe M."/>
            <person name="Maruyama T."/>
            <person name="Minagawa J."/>
            <person name="Obokata J."/>
            <person name="Shigenobu S."/>
        </authorList>
    </citation>
    <scope>NUCLEOTIDE SEQUENCE [LARGE SCALE GENOMIC DNA]</scope>
</reference>
<accession>A0AAV4CIP3</accession>
<keyword evidence="1" id="KW-0378">Hydrolase</keyword>
<evidence type="ECO:0000256" key="2">
    <source>
        <dbReference type="SAM" id="Coils"/>
    </source>
</evidence>
<protein>
    <submittedName>
        <fullName evidence="4">Uncharacterized protein</fullName>
    </submittedName>
</protein>
<proteinExistence type="predicted"/>
<name>A0AAV4CIP3_9GAST</name>
<dbReference type="Proteomes" id="UP000735302">
    <property type="component" value="Unassembled WGS sequence"/>
</dbReference>
<evidence type="ECO:0000313" key="5">
    <source>
        <dbReference type="Proteomes" id="UP000735302"/>
    </source>
</evidence>
<keyword evidence="1" id="KW-0540">Nuclease</keyword>
<organism evidence="4 5">
    <name type="scientific">Plakobranchus ocellatus</name>
    <dbReference type="NCBI Taxonomy" id="259542"/>
    <lineage>
        <taxon>Eukaryota</taxon>
        <taxon>Metazoa</taxon>
        <taxon>Spiralia</taxon>
        <taxon>Lophotrochozoa</taxon>
        <taxon>Mollusca</taxon>
        <taxon>Gastropoda</taxon>
        <taxon>Heterobranchia</taxon>
        <taxon>Euthyneura</taxon>
        <taxon>Panpulmonata</taxon>
        <taxon>Sacoglossa</taxon>
        <taxon>Placobranchoidea</taxon>
        <taxon>Plakobranchidae</taxon>
        <taxon>Plakobranchus</taxon>
    </lineage>
</organism>
<gene>
    <name evidence="4" type="ORF">PoB_005916400</name>
</gene>
<evidence type="ECO:0000256" key="1">
    <source>
        <dbReference type="ARBA" id="ARBA00022722"/>
    </source>
</evidence>
<sequence length="904" mass="103175">MERLALVEKYGEANLNELTNGVILDIYKDTNKVLISTTTKLVIWTDQSDNIMLPPLNTKISRIVQKASKLRGKALAKFKEEKFMFPSQTSAPYNPEPIPSIPGPSTSHNNNNPSPPPSLPSDVLIRRSTPQRNLNIAHHEIEKNKRRMEMLQRKLTTLRNQLNEQGKRNSHYNIKNVKKREERSLAMRQMLRKESSKQTKMTKDLEAENLRLKQKLAEMVNDNRKLKRKVSGQQRRIVELMAAKKKIVQKDRKSKNSLKKSDEHLVDQNLFIEDGTGDGGKKVLETKKDGEFTENMRLCVLELAGLEVATSKVAPVIETVGKLCGITFSHLPQRTACQSMIDEGHVLAKSYIKDTILNRCRSFGLHKDGTTRKKIKILDTSIQTDTGSSFCLGWSSVASETGQAIADEAKEKLEELAEPSDVESMKGMLEKLVYFMNDRAANEKKSSRLLEEWKDNYLKEHGVEDIKKIHHLYCAAHVLLGFHSYVIQEVKQIRGFETTELKHPITCLLRDASDIFGPVGDYRGVRNLWEGYCSKKEIKSEIKNYKDNRFNGLFEVSAQVFHHHQDFLTILTSMKTKNMKQARLFKALQNEQLILLTECLALIFHKITGPFWSFVISKKASYQTLQQTVQGLFHSLQKCVDNPSHLFDEQNFSFLNYPTSSPETKSTLSKFLKPEMSEILSKISNGLLKTVKIQLADFLEGGMYFKMDSTKDVTAPLTNLVCERHFGHLDASQRRRPNSSLHHHSSVMLLKQTRGKLRDWLSKLPAGKRSNLWRRARVEGNKHRKRHREQDRKTIMDAIHALKLCNKEPDLGDVQQGELLAVACEDAWYPAVVKEASSVGQDILVSFAKLGKGLGVFYWPDDKDVHPVSRRSILNNNLDVQPRAGGRLWFVENALAIQQKFKTI</sequence>